<feature type="transmembrane region" description="Helical" evidence="5">
    <location>
        <begin position="403"/>
        <end position="421"/>
    </location>
</feature>
<feature type="transmembrane region" description="Helical" evidence="5">
    <location>
        <begin position="12"/>
        <end position="30"/>
    </location>
</feature>
<evidence type="ECO:0000313" key="8">
    <source>
        <dbReference type="Proteomes" id="UP000184035"/>
    </source>
</evidence>
<dbReference type="Proteomes" id="UP000184035">
    <property type="component" value="Unassembled WGS sequence"/>
</dbReference>
<dbReference type="GO" id="GO:0016874">
    <property type="term" value="F:ligase activity"/>
    <property type="evidence" value="ECO:0007669"/>
    <property type="project" value="UniProtKB-KW"/>
</dbReference>
<dbReference type="EMBL" id="FQVM01000008">
    <property type="protein sequence ID" value="SHE71035.1"/>
    <property type="molecule type" value="Genomic_DNA"/>
</dbReference>
<reference evidence="7 8" key="1">
    <citation type="submission" date="2016-11" db="EMBL/GenBank/DDBJ databases">
        <authorList>
            <person name="Jaros S."/>
            <person name="Januszkiewicz K."/>
            <person name="Wedrychowicz H."/>
        </authorList>
    </citation>
    <scope>NUCLEOTIDE SEQUENCE [LARGE SCALE GENOMIC DNA]</scope>
    <source>
        <strain evidence="7 8">DSM 2631</strain>
    </source>
</reference>
<dbReference type="STRING" id="1533.SAMN05443638_10888"/>
<dbReference type="GO" id="GO:0016020">
    <property type="term" value="C:membrane"/>
    <property type="evidence" value="ECO:0007669"/>
    <property type="project" value="UniProtKB-SubCell"/>
</dbReference>
<name>A0A1M4VQ91_9CLOT</name>
<feature type="transmembrane region" description="Helical" evidence="5">
    <location>
        <begin position="129"/>
        <end position="156"/>
    </location>
</feature>
<organism evidence="7 8">
    <name type="scientific">Clostridium fallax</name>
    <dbReference type="NCBI Taxonomy" id="1533"/>
    <lineage>
        <taxon>Bacteria</taxon>
        <taxon>Bacillati</taxon>
        <taxon>Bacillota</taxon>
        <taxon>Clostridia</taxon>
        <taxon>Eubacteriales</taxon>
        <taxon>Clostridiaceae</taxon>
        <taxon>Clostridium</taxon>
    </lineage>
</organism>
<evidence type="ECO:0000256" key="1">
    <source>
        <dbReference type="ARBA" id="ARBA00004141"/>
    </source>
</evidence>
<protein>
    <submittedName>
        <fullName evidence="7">O-Antigen ligase</fullName>
    </submittedName>
</protein>
<dbReference type="InterPro" id="IPR007016">
    <property type="entry name" value="O-antigen_ligase-rel_domated"/>
</dbReference>
<gene>
    <name evidence="7" type="ORF">SAMN05443638_10888</name>
</gene>
<keyword evidence="8" id="KW-1185">Reference proteome</keyword>
<dbReference type="Pfam" id="PF04932">
    <property type="entry name" value="Wzy_C"/>
    <property type="match status" value="1"/>
</dbReference>
<feature type="transmembrane region" description="Helical" evidence="5">
    <location>
        <begin position="427"/>
        <end position="449"/>
    </location>
</feature>
<dbReference type="InterPro" id="IPR051533">
    <property type="entry name" value="WaaL-like"/>
</dbReference>
<feature type="domain" description="O-antigen ligase-related" evidence="6">
    <location>
        <begin position="213"/>
        <end position="383"/>
    </location>
</feature>
<dbReference type="PANTHER" id="PTHR37422:SF13">
    <property type="entry name" value="LIPOPOLYSACCHARIDE BIOSYNTHESIS PROTEIN PA4999-RELATED"/>
    <property type="match status" value="1"/>
</dbReference>
<accession>A0A1M4VQ91</accession>
<feature type="transmembrane region" description="Helical" evidence="5">
    <location>
        <begin position="182"/>
        <end position="201"/>
    </location>
</feature>
<evidence type="ECO:0000256" key="4">
    <source>
        <dbReference type="ARBA" id="ARBA00023136"/>
    </source>
</evidence>
<feature type="transmembrane region" description="Helical" evidence="5">
    <location>
        <begin position="370"/>
        <end position="391"/>
    </location>
</feature>
<keyword evidence="7" id="KW-0436">Ligase</keyword>
<evidence type="ECO:0000313" key="7">
    <source>
        <dbReference type="EMBL" id="SHE71035.1"/>
    </source>
</evidence>
<feature type="transmembrane region" description="Helical" evidence="5">
    <location>
        <begin position="259"/>
        <end position="277"/>
    </location>
</feature>
<dbReference type="RefSeq" id="WP_072894877.1">
    <property type="nucleotide sequence ID" value="NZ_FQVM01000008.1"/>
</dbReference>
<proteinExistence type="predicted"/>
<feature type="transmembrane region" description="Helical" evidence="5">
    <location>
        <begin position="208"/>
        <end position="224"/>
    </location>
</feature>
<feature type="transmembrane region" description="Helical" evidence="5">
    <location>
        <begin position="36"/>
        <end position="54"/>
    </location>
</feature>
<dbReference type="PANTHER" id="PTHR37422">
    <property type="entry name" value="TEICHURONIC ACID BIOSYNTHESIS PROTEIN TUAE"/>
    <property type="match status" value="1"/>
</dbReference>
<sequence length="454" mass="52146">MYNTEREKRVIDNLLAILVVFASITGWYSLDYIGMNKFWLIFILCSLVLMFLIIRFSGGVNELIYSIKEILTNKLNLIIGLLLIWTAITYFINYTGKGTLLYVIKMWFLVVIYILFLGLYFIKQSKEQVFATIFTIGRYIFALGCINTLVAFYQFIYRSNRIFGIVISQWPTYNPASFYDNVNGLGTYLYISIIAGLILLVKSNKKRFYLVGIILQCYALYLTIARTSIISVSIFAIFAIITLLLFDRKTLRSVFTKRFLIFFIIGNLLGLIVVFNVEVRSSISQALGEKKVSINAEDRSITDMLKEKNDKGVNQRQFIWKAVINNKGQYAAFGDGLKYKVIEKINVAKVISSSSAGADRISYHNTLFRYFASHGFIGLILFLVVMAFAPITLIFRMIINRRVDIPSILYIIFTASIFAYMQMEEVYIGEIGMIQLINMINLTLGGYLVRKKEY</sequence>
<feature type="transmembrane region" description="Helical" evidence="5">
    <location>
        <begin position="230"/>
        <end position="247"/>
    </location>
</feature>
<evidence type="ECO:0000256" key="2">
    <source>
        <dbReference type="ARBA" id="ARBA00022692"/>
    </source>
</evidence>
<dbReference type="OrthoDB" id="1928282at2"/>
<evidence type="ECO:0000259" key="6">
    <source>
        <dbReference type="Pfam" id="PF04932"/>
    </source>
</evidence>
<keyword evidence="2 5" id="KW-0812">Transmembrane</keyword>
<evidence type="ECO:0000256" key="5">
    <source>
        <dbReference type="SAM" id="Phobius"/>
    </source>
</evidence>
<evidence type="ECO:0000256" key="3">
    <source>
        <dbReference type="ARBA" id="ARBA00022989"/>
    </source>
</evidence>
<keyword evidence="4 5" id="KW-0472">Membrane</keyword>
<dbReference type="AlphaFoldDB" id="A0A1M4VQ91"/>
<feature type="transmembrane region" description="Helical" evidence="5">
    <location>
        <begin position="100"/>
        <end position="122"/>
    </location>
</feature>
<comment type="subcellular location">
    <subcellularLocation>
        <location evidence="1">Membrane</location>
        <topology evidence="1">Multi-pass membrane protein</topology>
    </subcellularLocation>
</comment>
<keyword evidence="3 5" id="KW-1133">Transmembrane helix</keyword>
<feature type="transmembrane region" description="Helical" evidence="5">
    <location>
        <begin position="75"/>
        <end position="94"/>
    </location>
</feature>